<dbReference type="AlphaFoldDB" id="X6N8C9"/>
<dbReference type="Gene3D" id="1.25.40.10">
    <property type="entry name" value="Tetratricopeptide repeat domain"/>
    <property type="match status" value="1"/>
</dbReference>
<dbReference type="EMBL" id="ASPP01010976">
    <property type="protein sequence ID" value="ETO22168.1"/>
    <property type="molecule type" value="Genomic_DNA"/>
</dbReference>
<evidence type="ECO:0000313" key="1">
    <source>
        <dbReference type="EMBL" id="ETO22168.1"/>
    </source>
</evidence>
<organism evidence="1 2">
    <name type="scientific">Reticulomyxa filosa</name>
    <dbReference type="NCBI Taxonomy" id="46433"/>
    <lineage>
        <taxon>Eukaryota</taxon>
        <taxon>Sar</taxon>
        <taxon>Rhizaria</taxon>
        <taxon>Retaria</taxon>
        <taxon>Foraminifera</taxon>
        <taxon>Monothalamids</taxon>
        <taxon>Reticulomyxidae</taxon>
        <taxon>Reticulomyxa</taxon>
    </lineage>
</organism>
<dbReference type="Pfam" id="PF14559">
    <property type="entry name" value="TPR_19"/>
    <property type="match status" value="1"/>
</dbReference>
<gene>
    <name evidence="1" type="ORF">RFI_15032</name>
</gene>
<evidence type="ECO:0000313" key="2">
    <source>
        <dbReference type="Proteomes" id="UP000023152"/>
    </source>
</evidence>
<sequence>EWMDWSKIKASEYEELRTEQKENSKKYCLEIGVNYAKKQKLREAIKYYQYALQWDERYTDAMVAKAAALTHLLQYDEAEQVLTQAINIDADTPNAAQYLTVVLQRKECVFMLTFFVLFCFKEKLRESQRQEHEINDKIKELSHRLVGGDDKADDKSDVVHTSTALKLQQRKKLHQITQLLITDSEDDTM</sequence>
<feature type="non-terminal residue" evidence="1">
    <location>
        <position position="1"/>
    </location>
</feature>
<dbReference type="SUPFAM" id="SSF48452">
    <property type="entry name" value="TPR-like"/>
    <property type="match status" value="1"/>
</dbReference>
<protein>
    <submittedName>
        <fullName evidence="1">Uncharacterized protein</fullName>
    </submittedName>
</protein>
<reference evidence="1 2" key="1">
    <citation type="journal article" date="2013" name="Curr. Biol.">
        <title>The Genome of the Foraminiferan Reticulomyxa filosa.</title>
        <authorList>
            <person name="Glockner G."/>
            <person name="Hulsmann N."/>
            <person name="Schleicher M."/>
            <person name="Noegel A.A."/>
            <person name="Eichinger L."/>
            <person name="Gallinger C."/>
            <person name="Pawlowski J."/>
            <person name="Sierra R."/>
            <person name="Euteneuer U."/>
            <person name="Pillet L."/>
            <person name="Moustafa A."/>
            <person name="Platzer M."/>
            <person name="Groth M."/>
            <person name="Szafranski K."/>
            <person name="Schliwa M."/>
        </authorList>
    </citation>
    <scope>NUCLEOTIDE SEQUENCE [LARGE SCALE GENOMIC DNA]</scope>
</reference>
<dbReference type="Proteomes" id="UP000023152">
    <property type="component" value="Unassembled WGS sequence"/>
</dbReference>
<keyword evidence="2" id="KW-1185">Reference proteome</keyword>
<accession>X6N8C9</accession>
<feature type="non-terminal residue" evidence="1">
    <location>
        <position position="189"/>
    </location>
</feature>
<name>X6N8C9_RETFI</name>
<dbReference type="InterPro" id="IPR011990">
    <property type="entry name" value="TPR-like_helical_dom_sf"/>
</dbReference>
<dbReference type="OrthoDB" id="1914839at2759"/>
<proteinExistence type="predicted"/>
<comment type="caution">
    <text evidence="1">The sequence shown here is derived from an EMBL/GenBank/DDBJ whole genome shotgun (WGS) entry which is preliminary data.</text>
</comment>